<keyword evidence="3" id="KW-1185">Reference proteome</keyword>
<dbReference type="SUPFAM" id="SSF47413">
    <property type="entry name" value="lambda repressor-like DNA-binding domains"/>
    <property type="match status" value="1"/>
</dbReference>
<organism evidence="2 3">
    <name type="scientific">Clostridium gelidum</name>
    <dbReference type="NCBI Taxonomy" id="704125"/>
    <lineage>
        <taxon>Bacteria</taxon>
        <taxon>Bacillati</taxon>
        <taxon>Bacillota</taxon>
        <taxon>Clostridia</taxon>
        <taxon>Eubacteriales</taxon>
        <taxon>Clostridiaceae</taxon>
        <taxon>Clostridium</taxon>
    </lineage>
</organism>
<accession>A0ABM7TBJ3</accession>
<evidence type="ECO:0000313" key="2">
    <source>
        <dbReference type="EMBL" id="BCZ48461.1"/>
    </source>
</evidence>
<dbReference type="RefSeq" id="WP_224034723.1">
    <property type="nucleotide sequence ID" value="NZ_AP024849.1"/>
</dbReference>
<dbReference type="PROSITE" id="PS50943">
    <property type="entry name" value="HTH_CROC1"/>
    <property type="match status" value="1"/>
</dbReference>
<dbReference type="CDD" id="cd00093">
    <property type="entry name" value="HTH_XRE"/>
    <property type="match status" value="1"/>
</dbReference>
<dbReference type="SMART" id="SM00530">
    <property type="entry name" value="HTH_XRE"/>
    <property type="match status" value="1"/>
</dbReference>
<evidence type="ECO:0000259" key="1">
    <source>
        <dbReference type="PROSITE" id="PS50943"/>
    </source>
</evidence>
<reference evidence="3" key="1">
    <citation type="submission" date="2021-07" db="EMBL/GenBank/DDBJ databases">
        <title>Complete genome sequencing of a Clostridium isolate.</title>
        <authorList>
            <person name="Ueki A."/>
            <person name="Tonouchi A."/>
        </authorList>
    </citation>
    <scope>NUCLEOTIDE SEQUENCE [LARGE SCALE GENOMIC DNA]</scope>
    <source>
        <strain evidence="3">C5S11</strain>
    </source>
</reference>
<proteinExistence type="predicted"/>
<dbReference type="Proteomes" id="UP000824633">
    <property type="component" value="Chromosome"/>
</dbReference>
<name>A0ABM7TBJ3_9CLOT</name>
<dbReference type="InterPro" id="IPR010982">
    <property type="entry name" value="Lambda_DNA-bd_dom_sf"/>
</dbReference>
<dbReference type="InterPro" id="IPR001387">
    <property type="entry name" value="Cro/C1-type_HTH"/>
</dbReference>
<dbReference type="Pfam" id="PF01381">
    <property type="entry name" value="HTH_3"/>
    <property type="match status" value="1"/>
</dbReference>
<gene>
    <name evidence="2" type="ORF">psyc5s11_45280</name>
</gene>
<dbReference type="EMBL" id="AP024849">
    <property type="protein sequence ID" value="BCZ48461.1"/>
    <property type="molecule type" value="Genomic_DNA"/>
</dbReference>
<evidence type="ECO:0000313" key="3">
    <source>
        <dbReference type="Proteomes" id="UP000824633"/>
    </source>
</evidence>
<feature type="domain" description="HTH cro/C1-type" evidence="1">
    <location>
        <begin position="5"/>
        <end position="60"/>
    </location>
</feature>
<dbReference type="Gene3D" id="1.10.260.40">
    <property type="entry name" value="lambda repressor-like DNA-binding domains"/>
    <property type="match status" value="1"/>
</dbReference>
<protein>
    <recommendedName>
        <fullName evidence="1">HTH cro/C1-type domain-containing protein</fullName>
    </recommendedName>
</protein>
<sequence>MNELLKALRLKNNKTQDEVAKALGYSGKSGYSMLENGKVELTILKAKILAEFYNVDAKIFLEI</sequence>